<dbReference type="PANTHER" id="PTHR47154:SF2">
    <property type="entry name" value="G-PROTEIN COUPLED RECEPTOR MTH-RELATED"/>
    <property type="match status" value="1"/>
</dbReference>
<evidence type="ECO:0000256" key="8">
    <source>
        <dbReference type="ARBA" id="ARBA00023136"/>
    </source>
</evidence>
<reference evidence="18" key="1">
    <citation type="submission" date="2025-08" db="UniProtKB">
        <authorList>
            <consortium name="RefSeq"/>
        </authorList>
    </citation>
    <scope>IDENTIFICATION</scope>
    <source>
        <tissue evidence="18">Whole body pupa</tissue>
    </source>
</reference>
<dbReference type="Gene3D" id="2.30.160.11">
    <property type="match status" value="1"/>
</dbReference>
<feature type="chain" id="PRO_5035837741" evidence="15">
    <location>
        <begin position="32"/>
        <end position="519"/>
    </location>
</feature>
<keyword evidence="5 15" id="KW-0732">Signal</keyword>
<evidence type="ECO:0000313" key="18">
    <source>
        <dbReference type="RefSeq" id="XP_037880108.1"/>
    </source>
</evidence>
<evidence type="ECO:0000259" key="16">
    <source>
        <dbReference type="Pfam" id="PF06652"/>
    </source>
</evidence>
<feature type="transmembrane region" description="Helical" evidence="14">
    <location>
        <begin position="421"/>
        <end position="444"/>
    </location>
</feature>
<evidence type="ECO:0000256" key="1">
    <source>
        <dbReference type="ARBA" id="ARBA00004651"/>
    </source>
</evidence>
<keyword evidence="7" id="KW-0297">G-protein coupled receptor</keyword>
<feature type="transmembrane region" description="Helical" evidence="14">
    <location>
        <begin position="291"/>
        <end position="312"/>
    </location>
</feature>
<evidence type="ECO:0000256" key="2">
    <source>
        <dbReference type="ARBA" id="ARBA00008979"/>
    </source>
</evidence>
<dbReference type="InterPro" id="IPR051384">
    <property type="entry name" value="Mth_GPCR"/>
</dbReference>
<evidence type="ECO:0000256" key="7">
    <source>
        <dbReference type="ARBA" id="ARBA00023040"/>
    </source>
</evidence>
<keyword evidence="3" id="KW-1003">Cell membrane</keyword>
<dbReference type="InterPro" id="IPR044860">
    <property type="entry name" value="Methusela_ecto_dom_1"/>
</dbReference>
<feature type="transmembrane region" description="Helical" evidence="14">
    <location>
        <begin position="256"/>
        <end position="275"/>
    </location>
</feature>
<keyword evidence="8 14" id="KW-0472">Membrane</keyword>
<dbReference type="InterPro" id="IPR010596">
    <property type="entry name" value="Methuselah_N_dom"/>
</dbReference>
<name>A0A8U0W4K1_9MUSC</name>
<comment type="similarity">
    <text evidence="2">Belongs to the G-protein coupled receptor 2 family. Mth subfamily.</text>
</comment>
<evidence type="ECO:0000256" key="13">
    <source>
        <dbReference type="SAM" id="MobiDB-lite"/>
    </source>
</evidence>
<keyword evidence="10" id="KW-0675">Receptor</keyword>
<dbReference type="RefSeq" id="XP_037880108.1">
    <property type="nucleotide sequence ID" value="XM_038024180.1"/>
</dbReference>
<keyword evidence="17" id="KW-1185">Reference proteome</keyword>
<keyword evidence="9" id="KW-1015">Disulfide bond</keyword>
<feature type="transmembrane region" description="Helical" evidence="14">
    <location>
        <begin position="373"/>
        <end position="393"/>
    </location>
</feature>
<dbReference type="AlphaFoldDB" id="A0A8U0W4K1"/>
<dbReference type="Pfam" id="PF06652">
    <property type="entry name" value="Methuselah_N"/>
    <property type="match status" value="1"/>
</dbReference>
<evidence type="ECO:0000256" key="15">
    <source>
        <dbReference type="SAM" id="SignalP"/>
    </source>
</evidence>
<dbReference type="InterPro" id="IPR023311">
    <property type="entry name" value="Methusela_ecto_dom_2"/>
</dbReference>
<evidence type="ECO:0000256" key="12">
    <source>
        <dbReference type="ARBA" id="ARBA00023224"/>
    </source>
</evidence>
<dbReference type="InterPro" id="IPR036272">
    <property type="entry name" value="Methuselah_N_sf"/>
</dbReference>
<feature type="transmembrane region" description="Helical" evidence="14">
    <location>
        <begin position="220"/>
        <end position="244"/>
    </location>
</feature>
<dbReference type="GeneID" id="119631725"/>
<evidence type="ECO:0000256" key="5">
    <source>
        <dbReference type="ARBA" id="ARBA00022729"/>
    </source>
</evidence>
<sequence>MKICINMKLLPIDLPTFVLALFSLCIVVVSAAAADHKEPCNYSDTVNITDGLRLKDGSYSFEGLLISHNLTAAYNYKVVDGIQHSAPKHMRGCVCHLKSCITFCCPPKLHYNESLQNCSANEEHTYSRQMHIDVKFYTGIEDKVNINDKFIVRYEFGCKNKYVDLKNDRFWEWDLFENGTLQREGKLYSTDEYCFTPLQFKKVWTLMPLTCQRYQRGFRVWIYAICTSVAILINTGIIVIFIAIKDIRNSNYGEGLIFHLFSLTIALALLVYLYLKNPLNLTETACRNVGFLAYFFLMLSFLILNIISGSFWATFSQTIIHSWLLKLFYGLTIALAFILKYLVKTIQDSQIARHFKPGIGDDFCWFDVRLWGILLYVYIPIFLTTALSLFCIVRTYCNIHDLPNGVQTVCGKDFKITKYHFYSYCVYMLAVASVWMREMFAYIFARQREQYFVIDFWSGICILILSIIGFLFLLCSNRFAQQWWTIYVSKKRKSPDYTLPPSFRPRGSNRYETYSERRQ</sequence>
<feature type="signal peptide" evidence="15">
    <location>
        <begin position="1"/>
        <end position="31"/>
    </location>
</feature>
<comment type="subcellular location">
    <subcellularLocation>
        <location evidence="1">Cell membrane</location>
        <topology evidence="1">Multi-pass membrane protein</topology>
    </subcellularLocation>
</comment>
<organism evidence="17 18">
    <name type="scientific">Glossina fuscipes</name>
    <dbReference type="NCBI Taxonomy" id="7396"/>
    <lineage>
        <taxon>Eukaryota</taxon>
        <taxon>Metazoa</taxon>
        <taxon>Ecdysozoa</taxon>
        <taxon>Arthropoda</taxon>
        <taxon>Hexapoda</taxon>
        <taxon>Insecta</taxon>
        <taxon>Pterygota</taxon>
        <taxon>Neoptera</taxon>
        <taxon>Endopterygota</taxon>
        <taxon>Diptera</taxon>
        <taxon>Brachycera</taxon>
        <taxon>Muscomorpha</taxon>
        <taxon>Hippoboscoidea</taxon>
        <taxon>Glossinidae</taxon>
        <taxon>Glossina</taxon>
    </lineage>
</organism>
<dbReference type="GO" id="GO:0005886">
    <property type="term" value="C:plasma membrane"/>
    <property type="evidence" value="ECO:0007669"/>
    <property type="project" value="UniProtKB-SubCell"/>
</dbReference>
<keyword evidence="11" id="KW-0325">Glycoprotein</keyword>
<keyword evidence="12" id="KW-0807">Transducer</keyword>
<dbReference type="Proteomes" id="UP000092443">
    <property type="component" value="Unplaced"/>
</dbReference>
<evidence type="ECO:0000313" key="17">
    <source>
        <dbReference type="Proteomes" id="UP000092443"/>
    </source>
</evidence>
<proteinExistence type="inferred from homology"/>
<evidence type="ECO:0000256" key="4">
    <source>
        <dbReference type="ARBA" id="ARBA00022692"/>
    </source>
</evidence>
<evidence type="ECO:0000256" key="10">
    <source>
        <dbReference type="ARBA" id="ARBA00023170"/>
    </source>
</evidence>
<dbReference type="PANTHER" id="PTHR47154">
    <property type="entry name" value="G-PROTEIN COUPLED RECEPTOR MTH-RELATED"/>
    <property type="match status" value="1"/>
</dbReference>
<evidence type="ECO:0000256" key="6">
    <source>
        <dbReference type="ARBA" id="ARBA00022989"/>
    </source>
</evidence>
<feature type="transmembrane region" description="Helical" evidence="14">
    <location>
        <begin position="324"/>
        <end position="343"/>
    </location>
</feature>
<keyword evidence="6 14" id="KW-1133">Transmembrane helix</keyword>
<dbReference type="GO" id="GO:0008528">
    <property type="term" value="F:G protein-coupled peptide receptor activity"/>
    <property type="evidence" value="ECO:0007669"/>
    <property type="project" value="TreeGrafter"/>
</dbReference>
<feature type="region of interest" description="Disordered" evidence="13">
    <location>
        <begin position="499"/>
        <end position="519"/>
    </location>
</feature>
<keyword evidence="4 14" id="KW-0812">Transmembrane</keyword>
<feature type="transmembrane region" description="Helical" evidence="14">
    <location>
        <begin position="456"/>
        <end position="475"/>
    </location>
</feature>
<gene>
    <name evidence="18" type="primary">LOC119631725</name>
</gene>
<evidence type="ECO:0000256" key="3">
    <source>
        <dbReference type="ARBA" id="ARBA00022475"/>
    </source>
</evidence>
<evidence type="ECO:0000256" key="11">
    <source>
        <dbReference type="ARBA" id="ARBA00023180"/>
    </source>
</evidence>
<dbReference type="Gene3D" id="2.170.180.11">
    <property type="entry name" value="Methuselah ectodomain, domain 2"/>
    <property type="match status" value="1"/>
</dbReference>
<evidence type="ECO:0000256" key="9">
    <source>
        <dbReference type="ARBA" id="ARBA00023157"/>
    </source>
</evidence>
<feature type="domain" description="Methuselah N-terminal" evidence="16">
    <location>
        <begin position="40"/>
        <end position="211"/>
    </location>
</feature>
<dbReference type="KEGG" id="gfs:119631725"/>
<accession>A0A8U0W4K1</accession>
<dbReference type="SUPFAM" id="SSF63877">
    <property type="entry name" value="Methuselah ectodomain"/>
    <property type="match status" value="1"/>
</dbReference>
<protein>
    <submittedName>
        <fullName evidence="18">Probable G-protein coupled receptor Mth-like 9</fullName>
    </submittedName>
</protein>
<dbReference type="Gene3D" id="1.20.1070.10">
    <property type="entry name" value="Rhodopsin 7-helix transmembrane proteins"/>
    <property type="match status" value="1"/>
</dbReference>
<evidence type="ECO:0000256" key="14">
    <source>
        <dbReference type="SAM" id="Phobius"/>
    </source>
</evidence>